<sequence length="129" mass="13897">MERTDGGDRARPPWPDLLADHRPALVAPAAPHRPAPAGEGWTGPDTLPALREDWAAAYDGTRLVVTRPDGTPWYDGPLAAAREWARALRAHRTLILVTGPFTSPFDFRPAAAAGRLAVLAVPARLVDTH</sequence>
<gene>
    <name evidence="2" type="ordered locus">KSE_06310</name>
</gene>
<name>E4N5J1_KITSK</name>
<dbReference type="Proteomes" id="UP000007076">
    <property type="component" value="Chromosome"/>
</dbReference>
<dbReference type="EMBL" id="AP010968">
    <property type="protein sequence ID" value="BAJ26472.1"/>
    <property type="molecule type" value="Genomic_DNA"/>
</dbReference>
<evidence type="ECO:0000256" key="1">
    <source>
        <dbReference type="SAM" id="MobiDB-lite"/>
    </source>
</evidence>
<feature type="compositionally biased region" description="Basic and acidic residues" evidence="1">
    <location>
        <begin position="1"/>
        <end position="11"/>
    </location>
</feature>
<reference evidence="2 3" key="1">
    <citation type="journal article" date="2010" name="DNA Res.">
        <title>Genome sequence of Kitasatospora setae NBRC 14216T: an evolutionary snapshot of the family Streptomycetaceae.</title>
        <authorList>
            <person name="Ichikawa N."/>
            <person name="Oguchi A."/>
            <person name="Ikeda H."/>
            <person name="Ishikawa J."/>
            <person name="Kitani S."/>
            <person name="Watanabe Y."/>
            <person name="Nakamura S."/>
            <person name="Katano Y."/>
            <person name="Kishi E."/>
            <person name="Sasagawa M."/>
            <person name="Ankai A."/>
            <person name="Fukui S."/>
            <person name="Hashimoto Y."/>
            <person name="Kamata S."/>
            <person name="Otoguro M."/>
            <person name="Tanikawa S."/>
            <person name="Nihira T."/>
            <person name="Horinouchi S."/>
            <person name="Ohnishi Y."/>
            <person name="Hayakawa M."/>
            <person name="Kuzuyama T."/>
            <person name="Arisawa A."/>
            <person name="Nomoto F."/>
            <person name="Miura H."/>
            <person name="Takahashi Y."/>
            <person name="Fujita N."/>
        </authorList>
    </citation>
    <scope>NUCLEOTIDE SEQUENCE [LARGE SCALE GENOMIC DNA]</scope>
    <source>
        <strain evidence="3">ATCC 33774 / DSM 43861 / JCM 3304 / KCC A-0304 / NBRC 14216 / KM-6054</strain>
    </source>
</reference>
<dbReference type="PATRIC" id="fig|452652.3.peg.621"/>
<feature type="compositionally biased region" description="Low complexity" evidence="1">
    <location>
        <begin position="24"/>
        <end position="37"/>
    </location>
</feature>
<proteinExistence type="predicted"/>
<organism evidence="2 3">
    <name type="scientific">Kitasatospora setae (strain ATCC 33774 / DSM 43861 / JCM 3304 / KCC A-0304 / NBRC 14216 / KM-6054)</name>
    <name type="common">Streptomyces setae</name>
    <dbReference type="NCBI Taxonomy" id="452652"/>
    <lineage>
        <taxon>Bacteria</taxon>
        <taxon>Bacillati</taxon>
        <taxon>Actinomycetota</taxon>
        <taxon>Actinomycetes</taxon>
        <taxon>Kitasatosporales</taxon>
        <taxon>Streptomycetaceae</taxon>
        <taxon>Kitasatospora</taxon>
    </lineage>
</organism>
<dbReference type="AlphaFoldDB" id="E4N5J1"/>
<evidence type="ECO:0000313" key="3">
    <source>
        <dbReference type="Proteomes" id="UP000007076"/>
    </source>
</evidence>
<evidence type="ECO:0000313" key="2">
    <source>
        <dbReference type="EMBL" id="BAJ26472.1"/>
    </source>
</evidence>
<accession>E4N5J1</accession>
<keyword evidence="3" id="KW-1185">Reference proteome</keyword>
<dbReference type="HOGENOM" id="CLU_1945914_0_0_11"/>
<feature type="region of interest" description="Disordered" evidence="1">
    <location>
        <begin position="1"/>
        <end position="46"/>
    </location>
</feature>
<dbReference type="RefSeq" id="WP_014133791.1">
    <property type="nucleotide sequence ID" value="NC_016109.1"/>
</dbReference>
<protein>
    <submittedName>
        <fullName evidence="2">Uncharacterized protein</fullName>
    </submittedName>
</protein>
<dbReference type="KEGG" id="ksk:KSE_06310"/>